<accession>A0AAC8VGW4</accession>
<protein>
    <submittedName>
        <fullName evidence="1">Type IV secretion protein Dot</fullName>
    </submittedName>
</protein>
<dbReference type="EMBL" id="CP012508">
    <property type="protein sequence ID" value="ALB22265.1"/>
    <property type="molecule type" value="Genomic_DNA"/>
</dbReference>
<dbReference type="Proteomes" id="UP000029558">
    <property type="component" value="Chromosome"/>
</dbReference>
<name>A0AAC8VGW4_PISSA</name>
<evidence type="ECO:0000313" key="1">
    <source>
        <dbReference type="EMBL" id="ALB22265.1"/>
    </source>
</evidence>
<organism evidence="1 2">
    <name type="scientific">Piscirickettsia salmonis</name>
    <dbReference type="NCBI Taxonomy" id="1238"/>
    <lineage>
        <taxon>Bacteria</taxon>
        <taxon>Pseudomonadati</taxon>
        <taxon>Pseudomonadota</taxon>
        <taxon>Gammaproteobacteria</taxon>
        <taxon>Thiotrichales</taxon>
        <taxon>Piscirickettsiaceae</taxon>
        <taxon>Piscirickettsia</taxon>
    </lineage>
</organism>
<gene>
    <name evidence="1" type="ORF">KU39_1082</name>
</gene>
<proteinExistence type="predicted"/>
<dbReference type="AlphaFoldDB" id="A0AAC8VGW4"/>
<sequence>MLSTPWLAALDFDGCLYNVNIDNVRRAFHSPGKPKEELTLAHLITINQKLIDHLNNQAEKFSSSTVFLGSDRQDYKKERDNSAGPNREGQYCYPLISDFAKKIGAEFDPLLMADIYNNLPLGESFRQALQDYHTPEKHDQDPHTQPDSSKLTLLYAQMHKAATENPDDIVTYEFYDDRKDILLSLQEIFESDPHMIPKNITLYLNHYDGVNLQNLLIIQGQGNPDSQYQHTLKNPAYRKASANPAEAQTDYSISELIKEKFPKISKSFLEIKQKLQQLNLPKLKKSLIREATSVSVATSVGILHIQ</sequence>
<dbReference type="RefSeq" id="WP_048875965.1">
    <property type="nucleotide sequence ID" value="NZ_CP012508.1"/>
</dbReference>
<reference evidence="1 2" key="1">
    <citation type="journal article" date="2014" name="Genome Announc.">
        <title>Comparative Genome Analysis of Two Isolates of the Fish Pathogen Piscirickettsia salmonis from Different Hosts Reveals Major Differences in Virulence-Associated Secretion Systems.</title>
        <authorList>
            <person name="Bohle H."/>
            <person name="Henriquez P."/>
            <person name="Grothusen H."/>
            <person name="Navas E."/>
            <person name="Sandoval A."/>
            <person name="Bustamante F."/>
            <person name="Bustos P."/>
            <person name="Mancilla M."/>
        </authorList>
    </citation>
    <scope>NUCLEOTIDE SEQUENCE [LARGE SCALE GENOMIC DNA]</scope>
    <source>
        <strain evidence="2">B1-32597</strain>
    </source>
</reference>
<evidence type="ECO:0000313" key="2">
    <source>
        <dbReference type="Proteomes" id="UP000029558"/>
    </source>
</evidence>